<proteinExistence type="inferred from homology"/>
<evidence type="ECO:0000313" key="9">
    <source>
        <dbReference type="EMBL" id="GMH20205.1"/>
    </source>
</evidence>
<comment type="similarity">
    <text evidence="1">Belongs to the protein kinase superfamily. CAMK Ser/Thr protein kinase family. CaMK subfamily.</text>
</comment>
<evidence type="ECO:0000256" key="7">
    <source>
        <dbReference type="SAM" id="SignalP"/>
    </source>
</evidence>
<dbReference type="Gene3D" id="1.10.510.10">
    <property type="entry name" value="Transferase(Phosphotransferase) domain 1"/>
    <property type="match status" value="1"/>
</dbReference>
<evidence type="ECO:0000256" key="3">
    <source>
        <dbReference type="ARBA" id="ARBA00022679"/>
    </source>
</evidence>
<evidence type="ECO:0000256" key="4">
    <source>
        <dbReference type="ARBA" id="ARBA00022741"/>
    </source>
</evidence>
<name>A0AAD3XXT1_NEPGR</name>
<dbReference type="InterPro" id="IPR000719">
    <property type="entry name" value="Prot_kinase_dom"/>
</dbReference>
<keyword evidence="2" id="KW-0723">Serine/threonine-protein kinase</keyword>
<dbReference type="PROSITE" id="PS50011">
    <property type="entry name" value="PROTEIN_KINASE_DOM"/>
    <property type="match status" value="1"/>
</dbReference>
<feature type="signal peptide" evidence="7">
    <location>
        <begin position="1"/>
        <end position="20"/>
    </location>
</feature>
<evidence type="ECO:0000256" key="6">
    <source>
        <dbReference type="ARBA" id="ARBA00022840"/>
    </source>
</evidence>
<organism evidence="9 10">
    <name type="scientific">Nepenthes gracilis</name>
    <name type="common">Slender pitcher plant</name>
    <dbReference type="NCBI Taxonomy" id="150966"/>
    <lineage>
        <taxon>Eukaryota</taxon>
        <taxon>Viridiplantae</taxon>
        <taxon>Streptophyta</taxon>
        <taxon>Embryophyta</taxon>
        <taxon>Tracheophyta</taxon>
        <taxon>Spermatophyta</taxon>
        <taxon>Magnoliopsida</taxon>
        <taxon>eudicotyledons</taxon>
        <taxon>Gunneridae</taxon>
        <taxon>Pentapetalae</taxon>
        <taxon>Caryophyllales</taxon>
        <taxon>Nepenthaceae</taxon>
        <taxon>Nepenthes</taxon>
    </lineage>
</organism>
<keyword evidence="7" id="KW-0732">Signal</keyword>
<evidence type="ECO:0000256" key="1">
    <source>
        <dbReference type="ARBA" id="ARBA00005354"/>
    </source>
</evidence>
<reference evidence="9" key="1">
    <citation type="submission" date="2023-05" db="EMBL/GenBank/DDBJ databases">
        <title>Nepenthes gracilis genome sequencing.</title>
        <authorList>
            <person name="Fukushima K."/>
        </authorList>
    </citation>
    <scope>NUCLEOTIDE SEQUENCE</scope>
    <source>
        <strain evidence="9">SING2019-196</strain>
    </source>
</reference>
<feature type="domain" description="Protein kinase" evidence="8">
    <location>
        <begin position="1"/>
        <end position="76"/>
    </location>
</feature>
<dbReference type="EMBL" id="BSYO01000021">
    <property type="protein sequence ID" value="GMH20205.1"/>
    <property type="molecule type" value="Genomic_DNA"/>
</dbReference>
<gene>
    <name evidence="9" type="ORF">Nepgr_022046</name>
</gene>
<evidence type="ECO:0000256" key="5">
    <source>
        <dbReference type="ARBA" id="ARBA00022777"/>
    </source>
</evidence>
<dbReference type="InterPro" id="IPR011009">
    <property type="entry name" value="Kinase-like_dom_sf"/>
</dbReference>
<dbReference type="PANTHER" id="PTHR24349">
    <property type="entry name" value="SERINE/THREONINE-PROTEIN KINASE"/>
    <property type="match status" value="1"/>
</dbReference>
<evidence type="ECO:0000259" key="8">
    <source>
        <dbReference type="PROSITE" id="PS50011"/>
    </source>
</evidence>
<keyword evidence="6" id="KW-0067">ATP-binding</keyword>
<dbReference type="GO" id="GO:0004674">
    <property type="term" value="F:protein serine/threonine kinase activity"/>
    <property type="evidence" value="ECO:0007669"/>
    <property type="project" value="UniProtKB-KW"/>
</dbReference>
<dbReference type="SUPFAM" id="SSF56112">
    <property type="entry name" value="Protein kinase-like (PK-like)"/>
    <property type="match status" value="1"/>
</dbReference>
<keyword evidence="4" id="KW-0547">Nucleotide-binding</keyword>
<accession>A0AAD3XXT1</accession>
<evidence type="ECO:0000313" key="10">
    <source>
        <dbReference type="Proteomes" id="UP001279734"/>
    </source>
</evidence>
<feature type="chain" id="PRO_5042158514" description="Protein kinase domain-containing protein" evidence="7">
    <location>
        <begin position="21"/>
        <end position="103"/>
    </location>
</feature>
<keyword evidence="3" id="KW-0808">Transferase</keyword>
<dbReference type="Pfam" id="PF00069">
    <property type="entry name" value="Pkinase"/>
    <property type="match status" value="1"/>
</dbReference>
<sequence length="103" mass="11447">MWCIGIIAYILLRGSRPVWAHSKSGTFQAILKVGLCFVEAPCTLLSSDAVDFVKRLLDKDYGKRLTAVQALGHPWLSDHWDIKIPLDMIIYGQVKAVVCSSSL</sequence>
<dbReference type="InterPro" id="IPR050205">
    <property type="entry name" value="CDPK_Ser/Thr_kinases"/>
</dbReference>
<keyword evidence="10" id="KW-1185">Reference proteome</keyword>
<comment type="caution">
    <text evidence="9">The sequence shown here is derived from an EMBL/GenBank/DDBJ whole genome shotgun (WGS) entry which is preliminary data.</text>
</comment>
<evidence type="ECO:0000256" key="2">
    <source>
        <dbReference type="ARBA" id="ARBA00022527"/>
    </source>
</evidence>
<dbReference type="GO" id="GO:0005524">
    <property type="term" value="F:ATP binding"/>
    <property type="evidence" value="ECO:0007669"/>
    <property type="project" value="UniProtKB-KW"/>
</dbReference>
<dbReference type="AlphaFoldDB" id="A0AAD3XXT1"/>
<dbReference type="Proteomes" id="UP001279734">
    <property type="component" value="Unassembled WGS sequence"/>
</dbReference>
<protein>
    <recommendedName>
        <fullName evidence="8">Protein kinase domain-containing protein</fullName>
    </recommendedName>
</protein>
<keyword evidence="5" id="KW-0418">Kinase</keyword>